<dbReference type="SMART" id="SM00567">
    <property type="entry name" value="EZ_HEAT"/>
    <property type="match status" value="3"/>
</dbReference>
<sequence>MSTNDPAARLLTAVYEGDEDAVVRLLRSGASPESADTEGETALYLAAVSDRPDVVRLLLAAGADPDRLSQGTDAPLCGAACGGHTEVVRALLAAGASPDRVEGFGFTALTWAVQRGRAAVVAELLAAGADPDRPGPTGEPPIVAAARRGSPGCVRALLRRGARERSAALAEAHRWLSVDVEAALRAGLEQTYGPGHPSAVHRYPEDGGVTVEVQLLDPAGHPVSGDDQQTGHAAIATLLETSLGIAAPAPELAARALRRADPADDDWTEAAAALGLRGDEDTFRAAVLWCRGTDPLRQAFGADVLGRSRTPRGRQVLRELARESEQPVVARAAVVALGRRADAAALPEVLRHARHPQAAVRAAVADALARLLPAGHPEGVERLRALAEDHDAEVRARAAHALTVLRGKS</sequence>
<proteinExistence type="predicted"/>
<dbReference type="Pfam" id="PF12796">
    <property type="entry name" value="Ank_2"/>
    <property type="match status" value="1"/>
</dbReference>
<name>A0A5Q0LIG4_9ACTN</name>
<dbReference type="SUPFAM" id="SSF48371">
    <property type="entry name" value="ARM repeat"/>
    <property type="match status" value="1"/>
</dbReference>
<evidence type="ECO:0008006" key="6">
    <source>
        <dbReference type="Google" id="ProtNLM"/>
    </source>
</evidence>
<evidence type="ECO:0000313" key="5">
    <source>
        <dbReference type="Proteomes" id="UP000326179"/>
    </source>
</evidence>
<dbReference type="RefSeq" id="WP_153291137.1">
    <property type="nucleotide sequence ID" value="NZ_CP045643.1"/>
</dbReference>
<dbReference type="InterPro" id="IPR050776">
    <property type="entry name" value="Ank_Repeat/CDKN_Inhibitor"/>
</dbReference>
<dbReference type="EMBL" id="CP045643">
    <property type="protein sequence ID" value="QFZ76925.1"/>
    <property type="molecule type" value="Genomic_DNA"/>
</dbReference>
<dbReference type="AlphaFoldDB" id="A0A5Q0LIG4"/>
<evidence type="ECO:0000313" key="4">
    <source>
        <dbReference type="EMBL" id="QFZ76925.1"/>
    </source>
</evidence>
<organism evidence="4 5">
    <name type="scientific">Streptomyces fagopyri</name>
    <dbReference type="NCBI Taxonomy" id="2662397"/>
    <lineage>
        <taxon>Bacteria</taxon>
        <taxon>Bacillati</taxon>
        <taxon>Actinomycetota</taxon>
        <taxon>Actinomycetes</taxon>
        <taxon>Kitasatosporales</taxon>
        <taxon>Streptomycetaceae</taxon>
        <taxon>Streptomyces</taxon>
    </lineage>
</organism>
<dbReference type="Gene3D" id="1.25.10.10">
    <property type="entry name" value="Leucine-rich Repeat Variant"/>
    <property type="match status" value="1"/>
</dbReference>
<dbReference type="InterPro" id="IPR036770">
    <property type="entry name" value="Ankyrin_rpt-contain_sf"/>
</dbReference>
<reference evidence="4 5" key="1">
    <citation type="submission" date="2019-10" db="EMBL/GenBank/DDBJ databases">
        <title>A novel species.</title>
        <authorList>
            <person name="Gao J."/>
        </authorList>
    </citation>
    <scope>NUCLEOTIDE SEQUENCE [LARGE SCALE GENOMIC DNA]</scope>
    <source>
        <strain evidence="4 5">QMT-28</strain>
    </source>
</reference>
<dbReference type="SUPFAM" id="SSF48403">
    <property type="entry name" value="Ankyrin repeat"/>
    <property type="match status" value="1"/>
</dbReference>
<evidence type="ECO:0000256" key="2">
    <source>
        <dbReference type="ARBA" id="ARBA00023043"/>
    </source>
</evidence>
<gene>
    <name evidence="4" type="ORF">GFH48_29910</name>
</gene>
<keyword evidence="2 3" id="KW-0040">ANK repeat</keyword>
<dbReference type="KEGG" id="sfy:GFH48_29910"/>
<feature type="repeat" description="ANK" evidence="3">
    <location>
        <begin position="38"/>
        <end position="70"/>
    </location>
</feature>
<dbReference type="Proteomes" id="UP000326179">
    <property type="component" value="Chromosome"/>
</dbReference>
<dbReference type="PROSITE" id="PS50297">
    <property type="entry name" value="ANK_REP_REGION"/>
    <property type="match status" value="2"/>
</dbReference>
<dbReference type="InterPro" id="IPR002110">
    <property type="entry name" value="Ankyrin_rpt"/>
</dbReference>
<dbReference type="Pfam" id="PF00023">
    <property type="entry name" value="Ank"/>
    <property type="match status" value="1"/>
</dbReference>
<dbReference type="PANTHER" id="PTHR24201">
    <property type="entry name" value="ANK_REP_REGION DOMAIN-CONTAINING PROTEIN"/>
    <property type="match status" value="1"/>
</dbReference>
<keyword evidence="1" id="KW-0677">Repeat</keyword>
<feature type="repeat" description="ANK" evidence="3">
    <location>
        <begin position="104"/>
        <end position="136"/>
    </location>
</feature>
<protein>
    <recommendedName>
        <fullName evidence="6">Ankyrin repeat domain-containing protein</fullName>
    </recommendedName>
</protein>
<dbReference type="InterPro" id="IPR016024">
    <property type="entry name" value="ARM-type_fold"/>
</dbReference>
<dbReference type="InterPro" id="IPR004155">
    <property type="entry name" value="PBS_lyase_HEAT"/>
</dbReference>
<keyword evidence="5" id="KW-1185">Reference proteome</keyword>
<dbReference type="SMART" id="SM00248">
    <property type="entry name" value="ANK"/>
    <property type="match status" value="5"/>
</dbReference>
<evidence type="ECO:0000256" key="1">
    <source>
        <dbReference type="ARBA" id="ARBA00022737"/>
    </source>
</evidence>
<dbReference type="PROSITE" id="PS50088">
    <property type="entry name" value="ANK_REPEAT"/>
    <property type="match status" value="2"/>
</dbReference>
<dbReference type="InterPro" id="IPR011989">
    <property type="entry name" value="ARM-like"/>
</dbReference>
<dbReference type="Pfam" id="PF13646">
    <property type="entry name" value="HEAT_2"/>
    <property type="match status" value="1"/>
</dbReference>
<evidence type="ECO:0000256" key="3">
    <source>
        <dbReference type="PROSITE-ProRule" id="PRU00023"/>
    </source>
</evidence>
<accession>A0A5Q0LIG4</accession>
<dbReference type="Gene3D" id="1.25.40.20">
    <property type="entry name" value="Ankyrin repeat-containing domain"/>
    <property type="match status" value="1"/>
</dbReference>
<dbReference type="PANTHER" id="PTHR24201:SF16">
    <property type="entry name" value="ANKYRIN-1-LIKE-RELATED"/>
    <property type="match status" value="1"/>
</dbReference>